<keyword evidence="2" id="KW-1185">Reference proteome</keyword>
<evidence type="ECO:0000313" key="1">
    <source>
        <dbReference type="EMBL" id="MCI43145.1"/>
    </source>
</evidence>
<organism evidence="1 2">
    <name type="scientific">Trifolium medium</name>
    <dbReference type="NCBI Taxonomy" id="97028"/>
    <lineage>
        <taxon>Eukaryota</taxon>
        <taxon>Viridiplantae</taxon>
        <taxon>Streptophyta</taxon>
        <taxon>Embryophyta</taxon>
        <taxon>Tracheophyta</taxon>
        <taxon>Spermatophyta</taxon>
        <taxon>Magnoliopsida</taxon>
        <taxon>eudicotyledons</taxon>
        <taxon>Gunneridae</taxon>
        <taxon>Pentapetalae</taxon>
        <taxon>rosids</taxon>
        <taxon>fabids</taxon>
        <taxon>Fabales</taxon>
        <taxon>Fabaceae</taxon>
        <taxon>Papilionoideae</taxon>
        <taxon>50 kb inversion clade</taxon>
        <taxon>NPAAA clade</taxon>
        <taxon>Hologalegina</taxon>
        <taxon>IRL clade</taxon>
        <taxon>Trifolieae</taxon>
        <taxon>Trifolium</taxon>
    </lineage>
</organism>
<sequence length="57" mass="6330">MEKMSALERLESLVGVMVLVIDEVDPGGAEEIDRRIRTLIRPFSSVSDWVVSGASWP</sequence>
<accession>A0A392S5H7</accession>
<protein>
    <submittedName>
        <fullName evidence="1">Uncharacterized protein</fullName>
    </submittedName>
</protein>
<proteinExistence type="predicted"/>
<dbReference type="AlphaFoldDB" id="A0A392S5H7"/>
<evidence type="ECO:0000313" key="2">
    <source>
        <dbReference type="Proteomes" id="UP000265520"/>
    </source>
</evidence>
<dbReference type="EMBL" id="LXQA010313428">
    <property type="protein sequence ID" value="MCI43145.1"/>
    <property type="molecule type" value="Genomic_DNA"/>
</dbReference>
<dbReference type="Proteomes" id="UP000265520">
    <property type="component" value="Unassembled WGS sequence"/>
</dbReference>
<comment type="caution">
    <text evidence="1">The sequence shown here is derived from an EMBL/GenBank/DDBJ whole genome shotgun (WGS) entry which is preliminary data.</text>
</comment>
<reference evidence="1 2" key="1">
    <citation type="journal article" date="2018" name="Front. Plant Sci.">
        <title>Red Clover (Trifolium pratense) and Zigzag Clover (T. medium) - A Picture of Genomic Similarities and Differences.</title>
        <authorList>
            <person name="Dluhosova J."/>
            <person name="Istvanek J."/>
            <person name="Nedelnik J."/>
            <person name="Repkova J."/>
        </authorList>
    </citation>
    <scope>NUCLEOTIDE SEQUENCE [LARGE SCALE GENOMIC DNA]</scope>
    <source>
        <strain evidence="2">cv. 10/8</strain>
        <tissue evidence="1">Leaf</tissue>
    </source>
</reference>
<name>A0A392S5H7_9FABA</name>